<name>A0ABR3MA97_9TELE</name>
<feature type="compositionally biased region" description="Polar residues" evidence="1">
    <location>
        <begin position="63"/>
        <end position="72"/>
    </location>
</feature>
<evidence type="ECO:0000313" key="2">
    <source>
        <dbReference type="EMBL" id="KAL1262048.1"/>
    </source>
</evidence>
<comment type="caution">
    <text evidence="2">The sequence shown here is derived from an EMBL/GenBank/DDBJ whole genome shotgun (WGS) entry which is preliminary data.</text>
</comment>
<protein>
    <submittedName>
        <fullName evidence="2">Uncharacterized protein</fullName>
    </submittedName>
</protein>
<dbReference type="Proteomes" id="UP001558613">
    <property type="component" value="Unassembled WGS sequence"/>
</dbReference>
<dbReference type="EMBL" id="JAYMGO010000014">
    <property type="protein sequence ID" value="KAL1262048.1"/>
    <property type="molecule type" value="Genomic_DNA"/>
</dbReference>
<gene>
    <name evidence="2" type="ORF">QQF64_007313</name>
</gene>
<reference evidence="2 3" key="1">
    <citation type="submission" date="2023-09" db="EMBL/GenBank/DDBJ databases">
        <authorList>
            <person name="Wang M."/>
        </authorList>
    </citation>
    <scope>NUCLEOTIDE SEQUENCE [LARGE SCALE GENOMIC DNA]</scope>
    <source>
        <strain evidence="2">GT-2023</strain>
        <tissue evidence="2">Liver</tissue>
    </source>
</reference>
<organism evidence="2 3">
    <name type="scientific">Cirrhinus molitorella</name>
    <name type="common">mud carp</name>
    <dbReference type="NCBI Taxonomy" id="172907"/>
    <lineage>
        <taxon>Eukaryota</taxon>
        <taxon>Metazoa</taxon>
        <taxon>Chordata</taxon>
        <taxon>Craniata</taxon>
        <taxon>Vertebrata</taxon>
        <taxon>Euteleostomi</taxon>
        <taxon>Actinopterygii</taxon>
        <taxon>Neopterygii</taxon>
        <taxon>Teleostei</taxon>
        <taxon>Ostariophysi</taxon>
        <taxon>Cypriniformes</taxon>
        <taxon>Cyprinidae</taxon>
        <taxon>Labeoninae</taxon>
        <taxon>Labeonini</taxon>
        <taxon>Cirrhinus</taxon>
    </lineage>
</organism>
<sequence length="95" mass="10595">MTSHLKSAASDKTKTQRCHYNQRICFQRLQSGCVLRKHAAPRSLASPLPDVTPERASIDASEYSDSASSTVRNTERGSALSQAIREKRQQIMECD</sequence>
<evidence type="ECO:0000313" key="3">
    <source>
        <dbReference type="Proteomes" id="UP001558613"/>
    </source>
</evidence>
<accession>A0ABR3MA97</accession>
<evidence type="ECO:0000256" key="1">
    <source>
        <dbReference type="SAM" id="MobiDB-lite"/>
    </source>
</evidence>
<feature type="region of interest" description="Disordered" evidence="1">
    <location>
        <begin position="42"/>
        <end position="82"/>
    </location>
</feature>
<proteinExistence type="predicted"/>
<keyword evidence="3" id="KW-1185">Reference proteome</keyword>